<dbReference type="RefSeq" id="WP_345270863.1">
    <property type="nucleotide sequence ID" value="NZ_BAABHB010000016.1"/>
</dbReference>
<evidence type="ECO:0000256" key="1">
    <source>
        <dbReference type="ARBA" id="ARBA00004651"/>
    </source>
</evidence>
<feature type="region of interest" description="Disordered" evidence="7">
    <location>
        <begin position="522"/>
        <end position="551"/>
    </location>
</feature>
<evidence type="ECO:0000256" key="7">
    <source>
        <dbReference type="SAM" id="MobiDB-lite"/>
    </source>
</evidence>
<dbReference type="SUPFAM" id="SSF103473">
    <property type="entry name" value="MFS general substrate transporter"/>
    <property type="match status" value="1"/>
</dbReference>
<protein>
    <submittedName>
        <fullName evidence="10">MFS transporter</fullName>
    </submittedName>
</protein>
<name>A0ABP8KX93_9BACT</name>
<dbReference type="PROSITE" id="PS50850">
    <property type="entry name" value="MFS"/>
    <property type="match status" value="1"/>
</dbReference>
<feature type="transmembrane region" description="Helical" evidence="8">
    <location>
        <begin position="384"/>
        <end position="407"/>
    </location>
</feature>
<evidence type="ECO:0000259" key="9">
    <source>
        <dbReference type="PROSITE" id="PS50850"/>
    </source>
</evidence>
<evidence type="ECO:0000256" key="4">
    <source>
        <dbReference type="ARBA" id="ARBA00022692"/>
    </source>
</evidence>
<comment type="caution">
    <text evidence="10">The sequence shown here is derived from an EMBL/GenBank/DDBJ whole genome shotgun (WGS) entry which is preliminary data.</text>
</comment>
<dbReference type="PANTHER" id="PTHR23513:SF11">
    <property type="entry name" value="STAPHYLOFERRIN A TRANSPORTER"/>
    <property type="match status" value="1"/>
</dbReference>
<feature type="transmembrane region" description="Helical" evidence="8">
    <location>
        <begin position="329"/>
        <end position="346"/>
    </location>
</feature>
<organism evidence="10 11">
    <name type="scientific">Nibrella viscosa</name>
    <dbReference type="NCBI Taxonomy" id="1084524"/>
    <lineage>
        <taxon>Bacteria</taxon>
        <taxon>Pseudomonadati</taxon>
        <taxon>Bacteroidota</taxon>
        <taxon>Cytophagia</taxon>
        <taxon>Cytophagales</taxon>
        <taxon>Spirosomataceae</taxon>
        <taxon>Nibrella</taxon>
    </lineage>
</organism>
<keyword evidence="2" id="KW-0813">Transport</keyword>
<keyword evidence="11" id="KW-1185">Reference proteome</keyword>
<feature type="transmembrane region" description="Helical" evidence="8">
    <location>
        <begin position="175"/>
        <end position="201"/>
    </location>
</feature>
<keyword evidence="5 8" id="KW-1133">Transmembrane helix</keyword>
<feature type="transmembrane region" description="Helical" evidence="8">
    <location>
        <begin position="358"/>
        <end position="378"/>
    </location>
</feature>
<evidence type="ECO:0000256" key="5">
    <source>
        <dbReference type="ARBA" id="ARBA00022989"/>
    </source>
</evidence>
<dbReference type="Gene3D" id="1.20.1250.20">
    <property type="entry name" value="MFS general substrate transporter like domains"/>
    <property type="match status" value="1"/>
</dbReference>
<evidence type="ECO:0000313" key="10">
    <source>
        <dbReference type="EMBL" id="GAA4417894.1"/>
    </source>
</evidence>
<proteinExistence type="predicted"/>
<feature type="transmembrane region" description="Helical" evidence="8">
    <location>
        <begin position="28"/>
        <end position="51"/>
    </location>
</feature>
<dbReference type="InterPro" id="IPR036259">
    <property type="entry name" value="MFS_trans_sf"/>
</dbReference>
<dbReference type="Proteomes" id="UP001500936">
    <property type="component" value="Unassembled WGS sequence"/>
</dbReference>
<sequence length="551" mass="60651">MASTNLSANTPTAPVSIWTAFQTPVFRAIWLAAFVSNIGTWMQNMAGVWLLTTLSKSQILVALMQTATSLPVFMLSIPAGALADLLDRRKLLLTTQLFMAVVACLLGVLTLTGSVSPYTILSFTFLLGIGTALNTPAWQSIAPELVPRPVLPAALVLNGVSINLSRAIGPAVGGMIIAFYSPGYVFLLNGLSFLATCVVLFRWQRKQMETNVPVEDFFSALRAGLRYVQFSPAIQSIMVRGMAFTFGTSAMWALLSLVVARRLQQDAGVYGQMLTWLGAGAVTGALVLNRLAQRLHIEYRLLATTLTLAGVNLALATVTSAFWLYPVMFLAGMAWLLTLTSLNVTIQLNLPRWVQARVLSMYMLAFQGGLAIGSIVWGNVAEQFSLSTALMLAAGWLGLVTLLPLFFRLPYGQMPDMTPAEDWPEPPATQPIRPEQGPVVVMIEYRINPAELADFLKAMEPLKRLRLRDGALRAGVFSDITDPARQVEFYTVASWGEHLRQHHRFTREDTRIEEQVRRYHTGPDRPMVSHFVTQPGNEQPPFVSDMETMNG</sequence>
<reference evidence="11" key="1">
    <citation type="journal article" date="2019" name="Int. J. Syst. Evol. Microbiol.">
        <title>The Global Catalogue of Microorganisms (GCM) 10K type strain sequencing project: providing services to taxonomists for standard genome sequencing and annotation.</title>
        <authorList>
            <consortium name="The Broad Institute Genomics Platform"/>
            <consortium name="The Broad Institute Genome Sequencing Center for Infectious Disease"/>
            <person name="Wu L."/>
            <person name="Ma J."/>
        </authorList>
    </citation>
    <scope>NUCLEOTIDE SEQUENCE [LARGE SCALE GENOMIC DNA]</scope>
    <source>
        <strain evidence="11">JCM 17925</strain>
    </source>
</reference>
<dbReference type="Pfam" id="PF05977">
    <property type="entry name" value="MFS_3"/>
    <property type="match status" value="1"/>
</dbReference>
<evidence type="ECO:0000256" key="6">
    <source>
        <dbReference type="ARBA" id="ARBA00023136"/>
    </source>
</evidence>
<accession>A0ABP8KX93</accession>
<feature type="transmembrane region" description="Helical" evidence="8">
    <location>
        <begin position="243"/>
        <end position="263"/>
    </location>
</feature>
<evidence type="ECO:0000256" key="8">
    <source>
        <dbReference type="SAM" id="Phobius"/>
    </source>
</evidence>
<dbReference type="InterPro" id="IPR010290">
    <property type="entry name" value="TM_effector"/>
</dbReference>
<dbReference type="EMBL" id="BAABHB010000016">
    <property type="protein sequence ID" value="GAA4417894.1"/>
    <property type="molecule type" value="Genomic_DNA"/>
</dbReference>
<comment type="subcellular location">
    <subcellularLocation>
        <location evidence="1">Cell membrane</location>
        <topology evidence="1">Multi-pass membrane protein</topology>
    </subcellularLocation>
</comment>
<feature type="transmembrane region" description="Helical" evidence="8">
    <location>
        <begin position="91"/>
        <end position="112"/>
    </location>
</feature>
<keyword evidence="6 8" id="KW-0472">Membrane</keyword>
<dbReference type="InterPro" id="IPR020846">
    <property type="entry name" value="MFS_dom"/>
</dbReference>
<dbReference type="PANTHER" id="PTHR23513">
    <property type="entry name" value="INTEGRAL MEMBRANE EFFLUX PROTEIN-RELATED"/>
    <property type="match status" value="1"/>
</dbReference>
<evidence type="ECO:0000256" key="2">
    <source>
        <dbReference type="ARBA" id="ARBA00022448"/>
    </source>
</evidence>
<feature type="domain" description="Major facilitator superfamily (MFS) profile" evidence="9">
    <location>
        <begin position="25"/>
        <end position="413"/>
    </location>
</feature>
<feature type="transmembrane region" description="Helical" evidence="8">
    <location>
        <begin position="57"/>
        <end position="79"/>
    </location>
</feature>
<keyword evidence="3" id="KW-1003">Cell membrane</keyword>
<feature type="transmembrane region" description="Helical" evidence="8">
    <location>
        <begin position="269"/>
        <end position="289"/>
    </location>
</feature>
<feature type="transmembrane region" description="Helical" evidence="8">
    <location>
        <begin position="301"/>
        <end position="323"/>
    </location>
</feature>
<gene>
    <name evidence="10" type="ORF">GCM10023187_50740</name>
</gene>
<dbReference type="CDD" id="cd06173">
    <property type="entry name" value="MFS_MefA_like"/>
    <property type="match status" value="1"/>
</dbReference>
<evidence type="ECO:0000256" key="3">
    <source>
        <dbReference type="ARBA" id="ARBA00022475"/>
    </source>
</evidence>
<evidence type="ECO:0000313" key="11">
    <source>
        <dbReference type="Proteomes" id="UP001500936"/>
    </source>
</evidence>
<feature type="transmembrane region" description="Helical" evidence="8">
    <location>
        <begin position="118"/>
        <end position="138"/>
    </location>
</feature>
<keyword evidence="4 8" id="KW-0812">Transmembrane</keyword>